<dbReference type="PANTHER" id="PTHR31424:SF3">
    <property type="entry name" value="RING-TYPE DOMAIN-CONTAINING PROTEIN"/>
    <property type="match status" value="1"/>
</dbReference>
<dbReference type="AlphaFoldDB" id="A7T3H4"/>
<protein>
    <submittedName>
        <fullName evidence="1">Uncharacterized protein</fullName>
    </submittedName>
</protein>
<gene>
    <name evidence="1" type="ORF">NEMVEDRAFT_v1g221803</name>
</gene>
<name>A7T3H4_NEMVE</name>
<dbReference type="HOGENOM" id="CLU_1125684_0_0_1"/>
<sequence length="247" mass="27646">MAELAGLTSPRMDWSSTDLPQAFKKFRATCELYFSGPLKEKSEPLETNPKVQSKLLEHDNSLTLDKAFDIARTAEATQAQLADIRAEHPVTAVNAMKQSSTHKKTKTQSHSTACGNCGTKHDMSARSLCPAYNCELAVINGPEKYETIAESLKDVLEEIDAVQDDGYVELDGKKINVEFFLGGDYKLLLQTMGLRAANSTYACLWCKVHKKDRGDMSKDDEYYEKDPLRRTLQDIIECGKRKRITAV</sequence>
<dbReference type="EMBL" id="DS470512">
    <property type="protein sequence ID" value="EDO29491.1"/>
    <property type="molecule type" value="Genomic_DNA"/>
</dbReference>
<evidence type="ECO:0000313" key="2">
    <source>
        <dbReference type="Proteomes" id="UP000001593"/>
    </source>
</evidence>
<reference evidence="1 2" key="1">
    <citation type="journal article" date="2007" name="Science">
        <title>Sea anemone genome reveals ancestral eumetazoan gene repertoire and genomic organization.</title>
        <authorList>
            <person name="Putnam N.H."/>
            <person name="Srivastava M."/>
            <person name="Hellsten U."/>
            <person name="Dirks B."/>
            <person name="Chapman J."/>
            <person name="Salamov A."/>
            <person name="Terry A."/>
            <person name="Shapiro H."/>
            <person name="Lindquist E."/>
            <person name="Kapitonov V.V."/>
            <person name="Jurka J."/>
            <person name="Genikhovich G."/>
            <person name="Grigoriev I.V."/>
            <person name="Lucas S.M."/>
            <person name="Steele R.E."/>
            <person name="Finnerty J.R."/>
            <person name="Technau U."/>
            <person name="Martindale M.Q."/>
            <person name="Rokhsar D.S."/>
        </authorList>
    </citation>
    <scope>NUCLEOTIDE SEQUENCE [LARGE SCALE GENOMIC DNA]</scope>
    <source>
        <strain evidence="2">CH2 X CH6</strain>
    </source>
</reference>
<proteinExistence type="predicted"/>
<keyword evidence="2" id="KW-1185">Reference proteome</keyword>
<dbReference type="InParanoid" id="A7T3H4"/>
<dbReference type="PANTHER" id="PTHR31424">
    <property type="entry name" value="PROTEIN CBG23806"/>
    <property type="match status" value="1"/>
</dbReference>
<accession>A7T3H4</accession>
<organism evidence="1 2">
    <name type="scientific">Nematostella vectensis</name>
    <name type="common">Starlet sea anemone</name>
    <dbReference type="NCBI Taxonomy" id="45351"/>
    <lineage>
        <taxon>Eukaryota</taxon>
        <taxon>Metazoa</taxon>
        <taxon>Cnidaria</taxon>
        <taxon>Anthozoa</taxon>
        <taxon>Hexacorallia</taxon>
        <taxon>Actiniaria</taxon>
        <taxon>Edwardsiidae</taxon>
        <taxon>Nematostella</taxon>
    </lineage>
</organism>
<evidence type="ECO:0000313" key="1">
    <source>
        <dbReference type="EMBL" id="EDO29491.1"/>
    </source>
</evidence>
<dbReference type="Proteomes" id="UP000001593">
    <property type="component" value="Unassembled WGS sequence"/>
</dbReference>